<evidence type="ECO:0000313" key="3">
    <source>
        <dbReference type="Proteomes" id="UP000824469"/>
    </source>
</evidence>
<feature type="non-terminal residue" evidence="2">
    <location>
        <position position="1"/>
    </location>
</feature>
<keyword evidence="3" id="KW-1185">Reference proteome</keyword>
<dbReference type="AlphaFoldDB" id="A0AA38LC88"/>
<dbReference type="Proteomes" id="UP000824469">
    <property type="component" value="Unassembled WGS sequence"/>
</dbReference>
<gene>
    <name evidence="2" type="ORF">KI387_024982</name>
</gene>
<feature type="region of interest" description="Disordered" evidence="1">
    <location>
        <begin position="1"/>
        <end position="66"/>
    </location>
</feature>
<protein>
    <submittedName>
        <fullName evidence="2">Uncharacterized protein</fullName>
    </submittedName>
</protein>
<comment type="caution">
    <text evidence="2">The sequence shown here is derived from an EMBL/GenBank/DDBJ whole genome shotgun (WGS) entry which is preliminary data.</text>
</comment>
<sequence>EESPEGDDKAESLDQKPPLGKKKRVDKEADSEVTDNLEKYLGEGEDESEEDGGEEEEPEKDKEPHV</sequence>
<organism evidence="2 3">
    <name type="scientific">Taxus chinensis</name>
    <name type="common">Chinese yew</name>
    <name type="synonym">Taxus wallichiana var. chinensis</name>
    <dbReference type="NCBI Taxonomy" id="29808"/>
    <lineage>
        <taxon>Eukaryota</taxon>
        <taxon>Viridiplantae</taxon>
        <taxon>Streptophyta</taxon>
        <taxon>Embryophyta</taxon>
        <taxon>Tracheophyta</taxon>
        <taxon>Spermatophyta</taxon>
        <taxon>Pinopsida</taxon>
        <taxon>Pinidae</taxon>
        <taxon>Conifers II</taxon>
        <taxon>Cupressales</taxon>
        <taxon>Taxaceae</taxon>
        <taxon>Taxus</taxon>
    </lineage>
</organism>
<reference evidence="2 3" key="1">
    <citation type="journal article" date="2021" name="Nat. Plants">
        <title>The Taxus genome provides insights into paclitaxel biosynthesis.</title>
        <authorList>
            <person name="Xiong X."/>
            <person name="Gou J."/>
            <person name="Liao Q."/>
            <person name="Li Y."/>
            <person name="Zhou Q."/>
            <person name="Bi G."/>
            <person name="Li C."/>
            <person name="Du R."/>
            <person name="Wang X."/>
            <person name="Sun T."/>
            <person name="Guo L."/>
            <person name="Liang H."/>
            <person name="Lu P."/>
            <person name="Wu Y."/>
            <person name="Zhang Z."/>
            <person name="Ro D.K."/>
            <person name="Shang Y."/>
            <person name="Huang S."/>
            <person name="Yan J."/>
        </authorList>
    </citation>
    <scope>NUCLEOTIDE SEQUENCE [LARGE SCALE GENOMIC DNA]</scope>
    <source>
        <strain evidence="2">Ta-2019</strain>
    </source>
</reference>
<evidence type="ECO:0000256" key="1">
    <source>
        <dbReference type="SAM" id="MobiDB-lite"/>
    </source>
</evidence>
<feature type="compositionally biased region" description="Basic and acidic residues" evidence="1">
    <location>
        <begin position="25"/>
        <end position="42"/>
    </location>
</feature>
<feature type="compositionally biased region" description="Basic and acidic residues" evidence="1">
    <location>
        <begin position="1"/>
        <end position="14"/>
    </location>
</feature>
<evidence type="ECO:0000313" key="2">
    <source>
        <dbReference type="EMBL" id="KAH9316355.1"/>
    </source>
</evidence>
<feature type="compositionally biased region" description="Acidic residues" evidence="1">
    <location>
        <begin position="43"/>
        <end position="58"/>
    </location>
</feature>
<proteinExistence type="predicted"/>
<feature type="non-terminal residue" evidence="2">
    <location>
        <position position="66"/>
    </location>
</feature>
<name>A0AA38LC88_TAXCH</name>
<dbReference type="EMBL" id="JAHRHJ020000005">
    <property type="protein sequence ID" value="KAH9316355.1"/>
    <property type="molecule type" value="Genomic_DNA"/>
</dbReference>
<accession>A0AA38LC88</accession>